<feature type="compositionally biased region" description="Basic and acidic residues" evidence="1">
    <location>
        <begin position="115"/>
        <end position="128"/>
    </location>
</feature>
<evidence type="ECO:0000256" key="1">
    <source>
        <dbReference type="SAM" id="MobiDB-lite"/>
    </source>
</evidence>
<dbReference type="Proteomes" id="UP001295423">
    <property type="component" value="Unassembled WGS sequence"/>
</dbReference>
<keyword evidence="3" id="KW-1185">Reference proteome</keyword>
<reference evidence="2" key="1">
    <citation type="submission" date="2023-08" db="EMBL/GenBank/DDBJ databases">
        <authorList>
            <person name="Audoor S."/>
            <person name="Bilcke G."/>
        </authorList>
    </citation>
    <scope>NUCLEOTIDE SEQUENCE</scope>
</reference>
<protein>
    <submittedName>
        <fullName evidence="2">Uncharacterized protein</fullName>
    </submittedName>
</protein>
<organism evidence="2 3">
    <name type="scientific">Cylindrotheca closterium</name>
    <dbReference type="NCBI Taxonomy" id="2856"/>
    <lineage>
        <taxon>Eukaryota</taxon>
        <taxon>Sar</taxon>
        <taxon>Stramenopiles</taxon>
        <taxon>Ochrophyta</taxon>
        <taxon>Bacillariophyta</taxon>
        <taxon>Bacillariophyceae</taxon>
        <taxon>Bacillariophycidae</taxon>
        <taxon>Bacillariales</taxon>
        <taxon>Bacillariaceae</taxon>
        <taxon>Cylindrotheca</taxon>
    </lineage>
</organism>
<accession>A0AAD2CBL2</accession>
<dbReference type="EMBL" id="CAKOGP040000002">
    <property type="protein sequence ID" value="CAJ1924570.1"/>
    <property type="molecule type" value="Genomic_DNA"/>
</dbReference>
<dbReference type="AlphaFoldDB" id="A0AAD2CBL2"/>
<feature type="region of interest" description="Disordered" evidence="1">
    <location>
        <begin position="1"/>
        <end position="26"/>
    </location>
</feature>
<feature type="region of interest" description="Disordered" evidence="1">
    <location>
        <begin position="71"/>
        <end position="211"/>
    </location>
</feature>
<evidence type="ECO:0000313" key="2">
    <source>
        <dbReference type="EMBL" id="CAJ1924570.1"/>
    </source>
</evidence>
<feature type="compositionally biased region" description="Basic and acidic residues" evidence="1">
    <location>
        <begin position="88"/>
        <end position="97"/>
    </location>
</feature>
<gene>
    <name evidence="2" type="ORF">CYCCA115_LOCUS1091</name>
</gene>
<feature type="compositionally biased region" description="Basic residues" evidence="1">
    <location>
        <begin position="129"/>
        <end position="138"/>
    </location>
</feature>
<feature type="compositionally biased region" description="Basic and acidic residues" evidence="1">
    <location>
        <begin position="13"/>
        <end position="26"/>
    </location>
</feature>
<feature type="compositionally biased region" description="Basic residues" evidence="1">
    <location>
        <begin position="149"/>
        <end position="159"/>
    </location>
</feature>
<feature type="compositionally biased region" description="Polar residues" evidence="1">
    <location>
        <begin position="177"/>
        <end position="189"/>
    </location>
</feature>
<comment type="caution">
    <text evidence="2">The sequence shown here is derived from an EMBL/GenBank/DDBJ whole genome shotgun (WGS) entry which is preliminary data.</text>
</comment>
<feature type="compositionally biased region" description="Basic residues" evidence="1">
    <location>
        <begin position="103"/>
        <end position="114"/>
    </location>
</feature>
<sequence length="279" mass="30445">MEDSAFPKVSSHSQKEDISIVERTEDDKSWMELSFVDDDGNEKSIADLSMSARPPDSVSLDALAIEDDVSLSSGELNDTPKAAAEQQKPAKEEEEAKPTSSRTRPKKTKTHRKTKSFDDRILIDSDITKKKKKKKDKKGKGDSGDLPAKSKRKQKKRSSAGKESSDGNTDEALLGGENSSDDQSLMSNQSSATSAKSSKRRGLRSLSPVRIRNPLRGAGLMRQLSGKGGSLMGRAKDLKDQLIMSDHVPGERKGIMGAVLYSSFDNDDDSDLDGDDFFS</sequence>
<proteinExistence type="predicted"/>
<name>A0AAD2CBL2_9STRA</name>
<evidence type="ECO:0000313" key="3">
    <source>
        <dbReference type="Proteomes" id="UP001295423"/>
    </source>
</evidence>